<organism evidence="3 4">
    <name type="scientific">Diabrotica balteata</name>
    <name type="common">Banded cucumber beetle</name>
    <dbReference type="NCBI Taxonomy" id="107213"/>
    <lineage>
        <taxon>Eukaryota</taxon>
        <taxon>Metazoa</taxon>
        <taxon>Ecdysozoa</taxon>
        <taxon>Arthropoda</taxon>
        <taxon>Hexapoda</taxon>
        <taxon>Insecta</taxon>
        <taxon>Pterygota</taxon>
        <taxon>Neoptera</taxon>
        <taxon>Endopterygota</taxon>
        <taxon>Coleoptera</taxon>
        <taxon>Polyphaga</taxon>
        <taxon>Cucujiformia</taxon>
        <taxon>Chrysomeloidea</taxon>
        <taxon>Chrysomelidae</taxon>
        <taxon>Galerucinae</taxon>
        <taxon>Diabroticina</taxon>
        <taxon>Diabroticites</taxon>
        <taxon>Diabrotica</taxon>
    </lineage>
</organism>
<evidence type="ECO:0000313" key="4">
    <source>
        <dbReference type="Proteomes" id="UP001153709"/>
    </source>
</evidence>
<feature type="chain" id="PRO_5040128621" evidence="2">
    <location>
        <begin position="19"/>
        <end position="393"/>
    </location>
</feature>
<feature type="region of interest" description="Disordered" evidence="1">
    <location>
        <begin position="127"/>
        <end position="148"/>
    </location>
</feature>
<feature type="compositionally biased region" description="Basic residues" evidence="1">
    <location>
        <begin position="133"/>
        <end position="146"/>
    </location>
</feature>
<protein>
    <submittedName>
        <fullName evidence="3">Uncharacterized protein</fullName>
    </submittedName>
</protein>
<evidence type="ECO:0000256" key="2">
    <source>
        <dbReference type="SAM" id="SignalP"/>
    </source>
</evidence>
<dbReference type="AlphaFoldDB" id="A0A9N9SZK9"/>
<proteinExistence type="predicted"/>
<accession>A0A9N9SZK9</accession>
<feature type="signal peptide" evidence="2">
    <location>
        <begin position="1"/>
        <end position="18"/>
    </location>
</feature>
<name>A0A9N9SZK9_DIABA</name>
<keyword evidence="4" id="KW-1185">Reference proteome</keyword>
<reference evidence="3" key="1">
    <citation type="submission" date="2022-01" db="EMBL/GenBank/DDBJ databases">
        <authorList>
            <person name="King R."/>
        </authorList>
    </citation>
    <scope>NUCLEOTIDE SEQUENCE</scope>
</reference>
<evidence type="ECO:0000256" key="1">
    <source>
        <dbReference type="SAM" id="MobiDB-lite"/>
    </source>
</evidence>
<dbReference type="OrthoDB" id="6783374at2759"/>
<sequence>MNILSIFIYIISMGYSIAEKPTEKMNVVIFFTEAAALPSSHAGISFLDMHEVARVKHNTILKTAGNYIHRRNTENCKELLKESVDLLARYCKNALGMKTVTLSVSDDNVSEHTNLNNFHPSDHIVQRQSKNMSPKHKKVKNGKRKQKQDTIPSVIKMNNMNPNAIISTPEHTEVFNIRVKRNISEYKDDSDNFLESPTNNKAEKYNWDVLDIMSHVRFSFFGDIFNDEKEKLTKEENNILPSLNKPKYNFDLFNAVSNALNALQEAPCDGFLMVIFGSHLDEISDTRSPLIQSIKHITETTNEQNTLIVLTTACPEIGRSSNGVVEIKEDAKKFSDIMVLPVFAKDKDIFYEQLEQTTQQVNQGDILIVMGDMNAKVGEDNIKLETVINMAWE</sequence>
<evidence type="ECO:0000313" key="3">
    <source>
        <dbReference type="EMBL" id="CAG9835642.1"/>
    </source>
</evidence>
<dbReference type="Proteomes" id="UP001153709">
    <property type="component" value="Chromosome 6"/>
</dbReference>
<keyword evidence="2" id="KW-0732">Signal</keyword>
<dbReference type="EMBL" id="OU898281">
    <property type="protein sequence ID" value="CAG9835642.1"/>
    <property type="molecule type" value="Genomic_DNA"/>
</dbReference>
<gene>
    <name evidence="3" type="ORF">DIABBA_LOCUS8814</name>
</gene>